<dbReference type="SMART" id="SM00438">
    <property type="entry name" value="ZnF_NFX"/>
    <property type="match status" value="3"/>
</dbReference>
<gene>
    <name evidence="11" type="ORF">NTEN_LOCUS7964</name>
</gene>
<evidence type="ECO:0000256" key="4">
    <source>
        <dbReference type="ARBA" id="ARBA00022737"/>
    </source>
</evidence>
<accession>A0A6H5GFJ3</accession>
<evidence type="ECO:0000259" key="10">
    <source>
        <dbReference type="SMART" id="SM00438"/>
    </source>
</evidence>
<feature type="domain" description="NF-X1-type" evidence="10">
    <location>
        <begin position="91"/>
        <end position="110"/>
    </location>
</feature>
<name>A0A6H5GFJ3_9HEMI</name>
<keyword evidence="6" id="KW-0862">Zinc</keyword>
<dbReference type="GO" id="GO:0008270">
    <property type="term" value="F:zinc ion binding"/>
    <property type="evidence" value="ECO:0007669"/>
    <property type="project" value="UniProtKB-KW"/>
</dbReference>
<dbReference type="InterPro" id="IPR000967">
    <property type="entry name" value="Znf_NFX1"/>
</dbReference>
<evidence type="ECO:0000256" key="6">
    <source>
        <dbReference type="ARBA" id="ARBA00022833"/>
    </source>
</evidence>
<sequence length="199" mass="21958">MFQKRNCGKHKCNQLCCVEVEHICPLVCNKTLNCGRHKCERLCHRGHCPPCLAASFEELHCECGKSVILPPVPCGTRAPECKEKCTREHPCGHAPLHSCHSAPECPPCTVFVSRYCHGAHEFGVQRRVQTAGAELAPGHRPPDRQSRFELEIAPPLLGHDESLGQEGPTFLRNGPRKVDAARPACEDGNVIVFLPGFNK</sequence>
<evidence type="ECO:0000313" key="12">
    <source>
        <dbReference type="Proteomes" id="UP000479000"/>
    </source>
</evidence>
<dbReference type="GO" id="GO:0005634">
    <property type="term" value="C:nucleus"/>
    <property type="evidence" value="ECO:0007669"/>
    <property type="project" value="UniProtKB-SubCell"/>
</dbReference>
<keyword evidence="8" id="KW-0804">Transcription</keyword>
<evidence type="ECO:0000256" key="1">
    <source>
        <dbReference type="ARBA" id="ARBA00004123"/>
    </source>
</evidence>
<dbReference type="AlphaFoldDB" id="A0A6H5GFJ3"/>
<protein>
    <recommendedName>
        <fullName evidence="10">NF-X1-type domain-containing protein</fullName>
    </recommendedName>
</protein>
<feature type="domain" description="NF-X1-type" evidence="10">
    <location>
        <begin position="34"/>
        <end position="53"/>
    </location>
</feature>
<dbReference type="PANTHER" id="PTHR12360">
    <property type="entry name" value="NUCLEAR TRANSCRIPTION FACTOR, X-BOX BINDING 1 NFX1"/>
    <property type="match status" value="1"/>
</dbReference>
<keyword evidence="4" id="KW-0677">Repeat</keyword>
<evidence type="ECO:0000256" key="7">
    <source>
        <dbReference type="ARBA" id="ARBA00023015"/>
    </source>
</evidence>
<evidence type="ECO:0000256" key="8">
    <source>
        <dbReference type="ARBA" id="ARBA00023163"/>
    </source>
</evidence>
<keyword evidence="3" id="KW-0479">Metal-binding</keyword>
<proteinExistence type="inferred from homology"/>
<keyword evidence="5" id="KW-0863">Zinc-finger</keyword>
<comment type="subcellular location">
    <subcellularLocation>
        <location evidence="1">Nucleus</location>
    </subcellularLocation>
</comment>
<dbReference type="OrthoDB" id="6512771at2759"/>
<dbReference type="InterPro" id="IPR034078">
    <property type="entry name" value="NFX1_fam"/>
</dbReference>
<evidence type="ECO:0000313" key="11">
    <source>
        <dbReference type="EMBL" id="CAB0002177.1"/>
    </source>
</evidence>
<evidence type="ECO:0000256" key="3">
    <source>
        <dbReference type="ARBA" id="ARBA00022723"/>
    </source>
</evidence>
<organism evidence="11 12">
    <name type="scientific">Nesidiocoris tenuis</name>
    <dbReference type="NCBI Taxonomy" id="355587"/>
    <lineage>
        <taxon>Eukaryota</taxon>
        <taxon>Metazoa</taxon>
        <taxon>Ecdysozoa</taxon>
        <taxon>Arthropoda</taxon>
        <taxon>Hexapoda</taxon>
        <taxon>Insecta</taxon>
        <taxon>Pterygota</taxon>
        <taxon>Neoptera</taxon>
        <taxon>Paraneoptera</taxon>
        <taxon>Hemiptera</taxon>
        <taxon>Heteroptera</taxon>
        <taxon>Panheteroptera</taxon>
        <taxon>Cimicomorpha</taxon>
        <taxon>Miridae</taxon>
        <taxon>Dicyphina</taxon>
        <taxon>Nesidiocoris</taxon>
    </lineage>
</organism>
<dbReference type="GO" id="GO:0000122">
    <property type="term" value="P:negative regulation of transcription by RNA polymerase II"/>
    <property type="evidence" value="ECO:0007669"/>
    <property type="project" value="TreeGrafter"/>
</dbReference>
<dbReference type="GO" id="GO:0000977">
    <property type="term" value="F:RNA polymerase II transcription regulatory region sequence-specific DNA binding"/>
    <property type="evidence" value="ECO:0007669"/>
    <property type="project" value="TreeGrafter"/>
</dbReference>
<dbReference type="Pfam" id="PF01422">
    <property type="entry name" value="zf-NF-X1"/>
    <property type="match status" value="2"/>
</dbReference>
<dbReference type="CDD" id="cd06008">
    <property type="entry name" value="NF-X1-zinc-finger"/>
    <property type="match status" value="1"/>
</dbReference>
<keyword evidence="12" id="KW-1185">Reference proteome</keyword>
<evidence type="ECO:0000256" key="9">
    <source>
        <dbReference type="ARBA" id="ARBA00023242"/>
    </source>
</evidence>
<keyword evidence="9" id="KW-0539">Nucleus</keyword>
<keyword evidence="7" id="KW-0805">Transcription regulation</keyword>
<dbReference type="PANTHER" id="PTHR12360:SF12">
    <property type="entry name" value="TRANSCRIPTIONAL REPRESSOR NF-X1"/>
    <property type="match status" value="1"/>
</dbReference>
<evidence type="ECO:0000256" key="2">
    <source>
        <dbReference type="ARBA" id="ARBA00007269"/>
    </source>
</evidence>
<feature type="domain" description="NF-X1-type" evidence="10">
    <location>
        <begin position="7"/>
        <end position="26"/>
    </location>
</feature>
<comment type="similarity">
    <text evidence="2">Belongs to the NFX1 family.</text>
</comment>
<dbReference type="EMBL" id="CADCXU010011962">
    <property type="protein sequence ID" value="CAB0002177.1"/>
    <property type="molecule type" value="Genomic_DNA"/>
</dbReference>
<dbReference type="GO" id="GO:0000981">
    <property type="term" value="F:DNA-binding transcription factor activity, RNA polymerase II-specific"/>
    <property type="evidence" value="ECO:0007669"/>
    <property type="project" value="TreeGrafter"/>
</dbReference>
<dbReference type="Proteomes" id="UP000479000">
    <property type="component" value="Unassembled WGS sequence"/>
</dbReference>
<evidence type="ECO:0000256" key="5">
    <source>
        <dbReference type="ARBA" id="ARBA00022771"/>
    </source>
</evidence>
<reference evidence="11 12" key="1">
    <citation type="submission" date="2020-02" db="EMBL/GenBank/DDBJ databases">
        <authorList>
            <person name="Ferguson B K."/>
        </authorList>
    </citation>
    <scope>NUCLEOTIDE SEQUENCE [LARGE SCALE GENOMIC DNA]</scope>
</reference>